<evidence type="ECO:0000313" key="1">
    <source>
        <dbReference type="EMBL" id="RVW28762.1"/>
    </source>
</evidence>
<evidence type="ECO:0000313" key="2">
    <source>
        <dbReference type="Proteomes" id="UP000288805"/>
    </source>
</evidence>
<organism evidence="1 2">
    <name type="scientific">Vitis vinifera</name>
    <name type="common">Grape</name>
    <dbReference type="NCBI Taxonomy" id="29760"/>
    <lineage>
        <taxon>Eukaryota</taxon>
        <taxon>Viridiplantae</taxon>
        <taxon>Streptophyta</taxon>
        <taxon>Embryophyta</taxon>
        <taxon>Tracheophyta</taxon>
        <taxon>Spermatophyta</taxon>
        <taxon>Magnoliopsida</taxon>
        <taxon>eudicotyledons</taxon>
        <taxon>Gunneridae</taxon>
        <taxon>Pentapetalae</taxon>
        <taxon>rosids</taxon>
        <taxon>Vitales</taxon>
        <taxon>Vitaceae</taxon>
        <taxon>Viteae</taxon>
        <taxon>Vitis</taxon>
    </lineage>
</organism>
<protein>
    <submittedName>
        <fullName evidence="1">Uncharacterized protein</fullName>
    </submittedName>
</protein>
<sequence length="197" mass="21678">MVLESGSLFFTSKHDLSSLASNNEDQSYNLKGFLSSISTISIPMGVQLHDLYDHFEIKLNDFEVKILMPSSLQAISVLEKFSATVTLASCIIPDELILKQLEVYFSALSLHAHFSPLIYGSVIGLIAHFKILQSKSEPVSLNSLGYLNIMSNGTTSTNNFCFSISANLESVNVHVNLENDGANSSVLMLSQRELDIR</sequence>
<proteinExistence type="predicted"/>
<accession>A0A438D046</accession>
<gene>
    <name evidence="1" type="ORF">CK203_089241</name>
</gene>
<dbReference type="AlphaFoldDB" id="A0A438D046"/>
<comment type="caution">
    <text evidence="1">The sequence shown here is derived from an EMBL/GenBank/DDBJ whole genome shotgun (WGS) entry which is preliminary data.</text>
</comment>
<dbReference type="EMBL" id="QGNW01001879">
    <property type="protein sequence ID" value="RVW28762.1"/>
    <property type="molecule type" value="Genomic_DNA"/>
</dbReference>
<reference evidence="1 2" key="1">
    <citation type="journal article" date="2018" name="PLoS Genet.">
        <title>Population sequencing reveals clonal diversity and ancestral inbreeding in the grapevine cultivar Chardonnay.</title>
        <authorList>
            <person name="Roach M.J."/>
            <person name="Johnson D.L."/>
            <person name="Bohlmann J."/>
            <person name="van Vuuren H.J."/>
            <person name="Jones S.J."/>
            <person name="Pretorius I.S."/>
            <person name="Schmidt S.A."/>
            <person name="Borneman A.R."/>
        </authorList>
    </citation>
    <scope>NUCLEOTIDE SEQUENCE [LARGE SCALE GENOMIC DNA]</scope>
    <source>
        <strain evidence="2">cv. Chardonnay</strain>
        <tissue evidence="1">Leaf</tissue>
    </source>
</reference>
<dbReference type="Proteomes" id="UP000288805">
    <property type="component" value="Unassembled WGS sequence"/>
</dbReference>
<name>A0A438D046_VITVI</name>